<keyword evidence="1" id="KW-0812">Transmembrane</keyword>
<keyword evidence="1" id="KW-1133">Transmembrane helix</keyword>
<proteinExistence type="predicted"/>
<evidence type="ECO:0000256" key="1">
    <source>
        <dbReference type="SAM" id="Phobius"/>
    </source>
</evidence>
<dbReference type="Proteomes" id="UP000176850">
    <property type="component" value="Unassembled WGS sequence"/>
</dbReference>
<reference evidence="2 3" key="1">
    <citation type="journal article" date="2016" name="Nat. Commun.">
        <title>Thousands of microbial genomes shed light on interconnected biogeochemical processes in an aquifer system.</title>
        <authorList>
            <person name="Anantharaman K."/>
            <person name="Brown C.T."/>
            <person name="Hug L.A."/>
            <person name="Sharon I."/>
            <person name="Castelle C.J."/>
            <person name="Probst A.J."/>
            <person name="Thomas B.C."/>
            <person name="Singh A."/>
            <person name="Wilkins M.J."/>
            <person name="Karaoz U."/>
            <person name="Brodie E.L."/>
            <person name="Williams K.H."/>
            <person name="Hubbard S.S."/>
            <person name="Banfield J.F."/>
        </authorList>
    </citation>
    <scope>NUCLEOTIDE SEQUENCE [LARGE SCALE GENOMIC DNA]</scope>
</reference>
<accession>A0A1F7GFF4</accession>
<sequence length="237" mass="25600">MKVRSCNTRHVTQNTIKFIMIAFLVLHGTWYMVHVQASEFQIISPAISIDSALNSQNSSLLEKRIGKAQASLVLTGNAYVEHEKGSSCSYLQKPDTLVFGSNSGVEVQKISVGVKSGLNGSALLEVMEKSSLKLVLGNTILPETKCDESKQCTSLVAQKWTNPNSYGWGVHVESTYAPADFINENTFRPFSKVLPRKILSGSGNGPVEGILEIKVNKTAGLGGSYSGKLELTASCDN</sequence>
<organism evidence="2 3">
    <name type="scientific">Candidatus Roizmanbacteria bacterium RIFCSPHIGHO2_01_FULL_39_24</name>
    <dbReference type="NCBI Taxonomy" id="1802032"/>
    <lineage>
        <taxon>Bacteria</taxon>
        <taxon>Candidatus Roizmaniibacteriota</taxon>
    </lineage>
</organism>
<dbReference type="AlphaFoldDB" id="A0A1F7GFF4"/>
<dbReference type="EMBL" id="MFZH01000040">
    <property type="protein sequence ID" value="OGK17640.1"/>
    <property type="molecule type" value="Genomic_DNA"/>
</dbReference>
<evidence type="ECO:0000313" key="2">
    <source>
        <dbReference type="EMBL" id="OGK17640.1"/>
    </source>
</evidence>
<protein>
    <submittedName>
        <fullName evidence="2">Uncharacterized protein</fullName>
    </submittedName>
</protein>
<comment type="caution">
    <text evidence="2">The sequence shown here is derived from an EMBL/GenBank/DDBJ whole genome shotgun (WGS) entry which is preliminary data.</text>
</comment>
<gene>
    <name evidence="2" type="ORF">A2799_02820</name>
</gene>
<name>A0A1F7GFF4_9BACT</name>
<feature type="transmembrane region" description="Helical" evidence="1">
    <location>
        <begin position="15"/>
        <end position="33"/>
    </location>
</feature>
<keyword evidence="1" id="KW-0472">Membrane</keyword>
<evidence type="ECO:0000313" key="3">
    <source>
        <dbReference type="Proteomes" id="UP000176850"/>
    </source>
</evidence>